<evidence type="ECO:0000256" key="1">
    <source>
        <dbReference type="SAM" id="MobiDB-lite"/>
    </source>
</evidence>
<name>A0A3P7E0G9_WUCBA</name>
<accession>A0A3P7E0G9</accession>
<organism evidence="2 3">
    <name type="scientific">Wuchereria bancrofti</name>
    <dbReference type="NCBI Taxonomy" id="6293"/>
    <lineage>
        <taxon>Eukaryota</taxon>
        <taxon>Metazoa</taxon>
        <taxon>Ecdysozoa</taxon>
        <taxon>Nematoda</taxon>
        <taxon>Chromadorea</taxon>
        <taxon>Rhabditida</taxon>
        <taxon>Spirurina</taxon>
        <taxon>Spiruromorpha</taxon>
        <taxon>Filarioidea</taxon>
        <taxon>Onchocercidae</taxon>
        <taxon>Wuchereria</taxon>
    </lineage>
</organism>
<dbReference type="AlphaFoldDB" id="A0A3P7E0G9"/>
<reference evidence="2 3" key="1">
    <citation type="submission" date="2018-11" db="EMBL/GenBank/DDBJ databases">
        <authorList>
            <consortium name="Pathogen Informatics"/>
        </authorList>
    </citation>
    <scope>NUCLEOTIDE SEQUENCE [LARGE SCALE GENOMIC DNA]</scope>
</reference>
<keyword evidence="3" id="KW-1185">Reference proteome</keyword>
<dbReference type="InParanoid" id="A0A3P7E0G9"/>
<dbReference type="EMBL" id="UYWW01007126">
    <property type="protein sequence ID" value="VDM15103.1"/>
    <property type="molecule type" value="Genomic_DNA"/>
</dbReference>
<feature type="region of interest" description="Disordered" evidence="1">
    <location>
        <begin position="18"/>
        <end position="40"/>
    </location>
</feature>
<evidence type="ECO:0000313" key="3">
    <source>
        <dbReference type="Proteomes" id="UP000270924"/>
    </source>
</evidence>
<proteinExistence type="predicted"/>
<dbReference type="Proteomes" id="UP000270924">
    <property type="component" value="Unassembled WGS sequence"/>
</dbReference>
<sequence>MVQNITAVNINGRGHDHCLVKHKDKKGSSRVNYDHKSGEMEEMRADDSMMLGAVMC</sequence>
<evidence type="ECO:0000313" key="2">
    <source>
        <dbReference type="EMBL" id="VDM15103.1"/>
    </source>
</evidence>
<gene>
    <name evidence="2" type="ORF">WBA_LOCUS8489</name>
</gene>
<protein>
    <submittedName>
        <fullName evidence="2">Uncharacterized protein</fullName>
    </submittedName>
</protein>